<dbReference type="AlphaFoldDB" id="A0AAV0D8N9"/>
<evidence type="ECO:0000313" key="1">
    <source>
        <dbReference type="EMBL" id="CAH9095747.1"/>
    </source>
</evidence>
<dbReference type="Proteomes" id="UP001152523">
    <property type="component" value="Unassembled WGS sequence"/>
</dbReference>
<reference evidence="1" key="1">
    <citation type="submission" date="2022-07" db="EMBL/GenBank/DDBJ databases">
        <authorList>
            <person name="Macas J."/>
            <person name="Novak P."/>
            <person name="Neumann P."/>
        </authorList>
    </citation>
    <scope>NUCLEOTIDE SEQUENCE</scope>
</reference>
<gene>
    <name evidence="1" type="ORF">CEPIT_LOCUS13387</name>
</gene>
<proteinExistence type="predicted"/>
<dbReference type="EMBL" id="CAMAPF010000085">
    <property type="protein sequence ID" value="CAH9095747.1"/>
    <property type="molecule type" value="Genomic_DNA"/>
</dbReference>
<sequence>MRIKAVIARDAVVVMSVMTFIS</sequence>
<evidence type="ECO:0000313" key="2">
    <source>
        <dbReference type="Proteomes" id="UP001152523"/>
    </source>
</evidence>
<organism evidence="1 2">
    <name type="scientific">Cuscuta epithymum</name>
    <dbReference type="NCBI Taxonomy" id="186058"/>
    <lineage>
        <taxon>Eukaryota</taxon>
        <taxon>Viridiplantae</taxon>
        <taxon>Streptophyta</taxon>
        <taxon>Embryophyta</taxon>
        <taxon>Tracheophyta</taxon>
        <taxon>Spermatophyta</taxon>
        <taxon>Magnoliopsida</taxon>
        <taxon>eudicotyledons</taxon>
        <taxon>Gunneridae</taxon>
        <taxon>Pentapetalae</taxon>
        <taxon>asterids</taxon>
        <taxon>lamiids</taxon>
        <taxon>Solanales</taxon>
        <taxon>Convolvulaceae</taxon>
        <taxon>Cuscuteae</taxon>
        <taxon>Cuscuta</taxon>
        <taxon>Cuscuta subgen. Cuscuta</taxon>
    </lineage>
</organism>
<protein>
    <submittedName>
        <fullName evidence="1">Uncharacterized protein</fullName>
    </submittedName>
</protein>
<name>A0AAV0D8N9_9ASTE</name>
<keyword evidence="2" id="KW-1185">Reference proteome</keyword>
<accession>A0AAV0D8N9</accession>
<comment type="caution">
    <text evidence="1">The sequence shown here is derived from an EMBL/GenBank/DDBJ whole genome shotgun (WGS) entry which is preliminary data.</text>
</comment>